<feature type="transmembrane region" description="Helical" evidence="8">
    <location>
        <begin position="268"/>
        <end position="285"/>
    </location>
</feature>
<evidence type="ECO:0000256" key="4">
    <source>
        <dbReference type="ARBA" id="ARBA00022692"/>
    </source>
</evidence>
<evidence type="ECO:0000256" key="7">
    <source>
        <dbReference type="SAM" id="MobiDB-lite"/>
    </source>
</evidence>
<evidence type="ECO:0000259" key="10">
    <source>
        <dbReference type="Pfam" id="PF00924"/>
    </source>
</evidence>
<protein>
    <submittedName>
        <fullName evidence="11">Mechanosensitive ion channel family protein</fullName>
    </submittedName>
</protein>
<dbReference type="Gene3D" id="1.10.287.1260">
    <property type="match status" value="1"/>
</dbReference>
<evidence type="ECO:0000256" key="5">
    <source>
        <dbReference type="ARBA" id="ARBA00022989"/>
    </source>
</evidence>
<feature type="transmembrane region" description="Helical" evidence="8">
    <location>
        <begin position="149"/>
        <end position="167"/>
    </location>
</feature>
<dbReference type="InterPro" id="IPR010920">
    <property type="entry name" value="LSM_dom_sf"/>
</dbReference>
<evidence type="ECO:0000256" key="9">
    <source>
        <dbReference type="SAM" id="SignalP"/>
    </source>
</evidence>
<comment type="subcellular location">
    <subcellularLocation>
        <location evidence="1">Cell membrane</location>
        <topology evidence="1">Multi-pass membrane protein</topology>
    </subcellularLocation>
</comment>
<feature type="chain" id="PRO_5046858581" evidence="9">
    <location>
        <begin position="29"/>
        <end position="764"/>
    </location>
</feature>
<dbReference type="InterPro" id="IPR006685">
    <property type="entry name" value="MscS_channel_2nd"/>
</dbReference>
<feature type="region of interest" description="Disordered" evidence="7">
    <location>
        <begin position="71"/>
        <end position="91"/>
    </location>
</feature>
<dbReference type="InterPro" id="IPR011014">
    <property type="entry name" value="MscS_channel_TM-2"/>
</dbReference>
<keyword evidence="4 8" id="KW-0812">Transmembrane</keyword>
<feature type="transmembrane region" description="Helical" evidence="8">
    <location>
        <begin position="517"/>
        <end position="536"/>
    </location>
</feature>
<evidence type="ECO:0000256" key="2">
    <source>
        <dbReference type="ARBA" id="ARBA00008017"/>
    </source>
</evidence>
<sequence>MSVLVRFRLLPTVLALSLLTAMSLPARAQTAAPAESAIPTTAPLPISPQQFDQLVDALSKAVAERLKAEQVAAPAGTTTPATAAAPASPPAAPPMMDMEMEEPLSEVFIEVVERGDDALEHFPALIQQAVRIPMILGPDLNSGRDPNRFLLLLAACVAAALATEGLLRLALRWPRRYLASRVEGAASIWALAALIGLDVVVLTGMWLVTHGFVVGLFAGSEPQARFGYLVLTSVFYWRLYLLIFRIPLRPKLAPARLADIGDDDARRIYRWASAVILIAIVLADIRRILEGMQSPPLVVACAMLINTMILTSVLIAASVHIREPVAKWLHGLTQSGRPGALAGLAARWWLAVAIPFFLALGMARVYGALTSLEGIHLAILMTLDVLIALIVIESFMDKVCRLMRSETASGGKPESRERLVEAIMRCVRVAVLLGAMSLTIRIWLVYGIGMMDNSRYNAIAGAALPAGAILLGAYCAWQAVIYVTGKHAGKRSTTMPGLDAEDGNEGPASRMSTLMPLLRVTLLLAIIILAGLTMLGQLGIDVVPLIAGASIIGLAISFGSQTLVKDIVSGVFYLVDDAFRVGEYIDCGKATGTVEGFTLRSLKLRHQNGQIHTIPFGQLGQVTNFSRDWTTMKFNLRFARNTDLEKLRKTVKRIGLEMLEDPELKEEFLMPLKMQGVADIDDTALIVRFKFTVRPVKPTVVRREAIKRMIFQLPEQGIEFANNTVAVQSLAAPEHGGAAAAVATARARAANDLLQQAEAEAAAS</sequence>
<proteinExistence type="inferred from homology"/>
<keyword evidence="6 8" id="KW-0472">Membrane</keyword>
<dbReference type="InterPro" id="IPR023408">
    <property type="entry name" value="MscS_beta-dom_sf"/>
</dbReference>
<dbReference type="InterPro" id="IPR011066">
    <property type="entry name" value="MscS_channel_C_sf"/>
</dbReference>
<dbReference type="SUPFAM" id="SSF82689">
    <property type="entry name" value="Mechanosensitive channel protein MscS (YggB), C-terminal domain"/>
    <property type="match status" value="1"/>
</dbReference>
<evidence type="ECO:0000256" key="8">
    <source>
        <dbReference type="SAM" id="Phobius"/>
    </source>
</evidence>
<keyword evidence="5 8" id="KW-1133">Transmembrane helix</keyword>
<feature type="transmembrane region" description="Helical" evidence="8">
    <location>
        <begin position="542"/>
        <end position="564"/>
    </location>
</feature>
<evidence type="ECO:0000313" key="12">
    <source>
        <dbReference type="Proteomes" id="UP001166585"/>
    </source>
</evidence>
<dbReference type="RefSeq" id="WP_213756857.1">
    <property type="nucleotide sequence ID" value="NZ_JAHCQH010000021.1"/>
</dbReference>
<dbReference type="PANTHER" id="PTHR30460:SF0">
    <property type="entry name" value="MODERATE CONDUCTANCE MECHANOSENSITIVE CHANNEL YBIO"/>
    <property type="match status" value="1"/>
</dbReference>
<dbReference type="SUPFAM" id="SSF50182">
    <property type="entry name" value="Sm-like ribonucleoproteins"/>
    <property type="match status" value="1"/>
</dbReference>
<evidence type="ECO:0000256" key="3">
    <source>
        <dbReference type="ARBA" id="ARBA00022475"/>
    </source>
</evidence>
<dbReference type="SUPFAM" id="SSF82861">
    <property type="entry name" value="Mechanosensitive channel protein MscS (YggB), transmembrane region"/>
    <property type="match status" value="1"/>
</dbReference>
<feature type="domain" description="Mechanosensitive ion channel MscS" evidence="10">
    <location>
        <begin position="562"/>
        <end position="627"/>
    </location>
</feature>
<keyword evidence="9" id="KW-0732">Signal</keyword>
<comment type="caution">
    <text evidence="11">The sequence shown here is derived from an EMBL/GenBank/DDBJ whole genome shotgun (WGS) entry which is preliminary data.</text>
</comment>
<feature type="transmembrane region" description="Helical" evidence="8">
    <location>
        <begin position="188"/>
        <end position="208"/>
    </location>
</feature>
<evidence type="ECO:0000256" key="1">
    <source>
        <dbReference type="ARBA" id="ARBA00004651"/>
    </source>
</evidence>
<reference evidence="11" key="1">
    <citation type="submission" date="2021-05" db="EMBL/GenBank/DDBJ databases">
        <authorList>
            <person name="Sun Q."/>
            <person name="Inoue M."/>
        </authorList>
    </citation>
    <scope>NUCLEOTIDE SEQUENCE</scope>
    <source>
        <strain evidence="11">VKM B-3255</strain>
    </source>
</reference>
<name>A0ABS5RB65_9HYPH</name>
<feature type="transmembrane region" description="Helical" evidence="8">
    <location>
        <begin position="375"/>
        <end position="396"/>
    </location>
</feature>
<dbReference type="Proteomes" id="UP001166585">
    <property type="component" value="Unassembled WGS sequence"/>
</dbReference>
<feature type="transmembrane region" description="Helical" evidence="8">
    <location>
        <begin position="297"/>
        <end position="319"/>
    </location>
</feature>
<feature type="transmembrane region" description="Helical" evidence="8">
    <location>
        <begin position="340"/>
        <end position="363"/>
    </location>
</feature>
<keyword evidence="3" id="KW-1003">Cell membrane</keyword>
<dbReference type="Gene3D" id="3.30.70.100">
    <property type="match status" value="1"/>
</dbReference>
<dbReference type="PANTHER" id="PTHR30460">
    <property type="entry name" value="MODERATE CONDUCTANCE MECHANOSENSITIVE CHANNEL YBIO"/>
    <property type="match status" value="1"/>
</dbReference>
<dbReference type="EMBL" id="JAHCQH010000021">
    <property type="protein sequence ID" value="MBS9478896.1"/>
    <property type="molecule type" value="Genomic_DNA"/>
</dbReference>
<accession>A0ABS5RB65</accession>
<feature type="signal peptide" evidence="9">
    <location>
        <begin position="1"/>
        <end position="28"/>
    </location>
</feature>
<organism evidence="11 12">
    <name type="scientific">Ancylobacter radicis</name>
    <dbReference type="NCBI Taxonomy" id="2836179"/>
    <lineage>
        <taxon>Bacteria</taxon>
        <taxon>Pseudomonadati</taxon>
        <taxon>Pseudomonadota</taxon>
        <taxon>Alphaproteobacteria</taxon>
        <taxon>Hyphomicrobiales</taxon>
        <taxon>Xanthobacteraceae</taxon>
        <taxon>Ancylobacter</taxon>
    </lineage>
</organism>
<evidence type="ECO:0000256" key="6">
    <source>
        <dbReference type="ARBA" id="ARBA00023136"/>
    </source>
</evidence>
<keyword evidence="12" id="KW-1185">Reference proteome</keyword>
<feature type="transmembrane region" description="Helical" evidence="8">
    <location>
        <begin position="458"/>
        <end position="483"/>
    </location>
</feature>
<feature type="compositionally biased region" description="Low complexity" evidence="7">
    <location>
        <begin position="72"/>
        <end position="86"/>
    </location>
</feature>
<comment type="similarity">
    <text evidence="2">Belongs to the MscS (TC 1.A.23) family.</text>
</comment>
<evidence type="ECO:0000313" key="11">
    <source>
        <dbReference type="EMBL" id="MBS9478896.1"/>
    </source>
</evidence>
<feature type="transmembrane region" description="Helical" evidence="8">
    <location>
        <begin position="426"/>
        <end position="446"/>
    </location>
</feature>
<dbReference type="Gene3D" id="2.30.30.60">
    <property type="match status" value="1"/>
</dbReference>
<dbReference type="InterPro" id="IPR045276">
    <property type="entry name" value="YbiO_bact"/>
</dbReference>
<gene>
    <name evidence="11" type="ORF">KIP89_17445</name>
</gene>
<dbReference type="Pfam" id="PF00924">
    <property type="entry name" value="MS_channel_2nd"/>
    <property type="match status" value="1"/>
</dbReference>
<feature type="transmembrane region" description="Helical" evidence="8">
    <location>
        <begin position="228"/>
        <end position="248"/>
    </location>
</feature>